<dbReference type="Proteomes" id="UP000708208">
    <property type="component" value="Unassembled WGS sequence"/>
</dbReference>
<dbReference type="EMBL" id="CAJVCH010461640">
    <property type="protein sequence ID" value="CAG7819848.1"/>
    <property type="molecule type" value="Genomic_DNA"/>
</dbReference>
<reference evidence="9" key="1">
    <citation type="submission" date="2021-06" db="EMBL/GenBank/DDBJ databases">
        <authorList>
            <person name="Hodson N. C."/>
            <person name="Mongue J. A."/>
            <person name="Jaron S. K."/>
        </authorList>
    </citation>
    <scope>NUCLEOTIDE SEQUENCE</scope>
</reference>
<evidence type="ECO:0000256" key="2">
    <source>
        <dbReference type="ARBA" id="ARBA00022475"/>
    </source>
</evidence>
<dbReference type="AlphaFoldDB" id="A0A8J2KMR1"/>
<gene>
    <name evidence="9" type="ORF">AFUS01_LOCUS30269</name>
</gene>
<keyword evidence="2" id="KW-1003">Cell membrane</keyword>
<organism evidence="9 10">
    <name type="scientific">Allacma fusca</name>
    <dbReference type="NCBI Taxonomy" id="39272"/>
    <lineage>
        <taxon>Eukaryota</taxon>
        <taxon>Metazoa</taxon>
        <taxon>Ecdysozoa</taxon>
        <taxon>Arthropoda</taxon>
        <taxon>Hexapoda</taxon>
        <taxon>Collembola</taxon>
        <taxon>Symphypleona</taxon>
        <taxon>Sminthuridae</taxon>
        <taxon>Allacma</taxon>
    </lineage>
</organism>
<sequence>MVSKFINHFEFVLILSANSKSNYLDSDEFIRHIFYMQNPKHDHFVIWSSVVPQSSSTMKTLSLAWFQRVRYIAFVYFEQKTKIEIPGDSSLQVISEIPAVTCMRKFLQENPIKITSLTLEPYVVMKEGRPVGGFFYNLIASSGSFYNYTYDFSYPAFKGAYQFPNKSWFGQMGEVAEGKKDLVLGAGRLFERNLDFDFPSYIDYVGVKFSISIPKKVVQWEAIIYIFSPLVWTILLLFCSAVFAFFFIATLLLEEDILVAEIIFESCSLVVNPLLEQGVEVVSKYFSIKCMAIYWFLITVILNTYYKSDFISYVTYPTEEPTPKTFFELTRREDYIVRMMNMNAAAERFFNTTTSPIFRKISRRIIFEDNRLQCMFSAAFDPKTVCINNEFFGASYIAQNLTLSRMFSLVQFSSDYAIYFHVSMAFTRNSKFVDSFSQIVTFLRDTGHIRKWIVDSYEIRRVSGINWLLKSRGSTYEKLKTGLKQQNSSDLSPFVFENVAVCFLVLTVGLILSAVAFFIEVLPNANLEYMKENAEIPRSTSRIKIRKHISRKERKWQMAARQLNKLSQMAKNYSAPNNFYFSRSNDNCNS</sequence>
<proteinExistence type="predicted"/>
<comment type="caution">
    <text evidence="9">The sequence shown here is derived from an EMBL/GenBank/DDBJ whole genome shotgun (WGS) entry which is preliminary data.</text>
</comment>
<dbReference type="GO" id="GO:0005886">
    <property type="term" value="C:plasma membrane"/>
    <property type="evidence" value="ECO:0007669"/>
    <property type="project" value="UniProtKB-SubCell"/>
</dbReference>
<evidence type="ECO:0000256" key="3">
    <source>
        <dbReference type="ARBA" id="ARBA00022692"/>
    </source>
</evidence>
<dbReference type="PANTHER" id="PTHR42643">
    <property type="entry name" value="IONOTROPIC RECEPTOR 20A-RELATED"/>
    <property type="match status" value="1"/>
</dbReference>
<name>A0A8J2KMR1_9HEXA</name>
<feature type="transmembrane region" description="Helical" evidence="8">
    <location>
        <begin position="494"/>
        <end position="519"/>
    </location>
</feature>
<evidence type="ECO:0000256" key="1">
    <source>
        <dbReference type="ARBA" id="ARBA00004651"/>
    </source>
</evidence>
<dbReference type="PANTHER" id="PTHR42643:SF24">
    <property type="entry name" value="IONOTROPIC RECEPTOR 60A"/>
    <property type="match status" value="1"/>
</dbReference>
<feature type="transmembrane region" description="Helical" evidence="8">
    <location>
        <begin position="222"/>
        <end position="248"/>
    </location>
</feature>
<keyword evidence="7" id="KW-0325">Glycoprotein</keyword>
<keyword evidence="10" id="KW-1185">Reference proteome</keyword>
<keyword evidence="3 8" id="KW-0812">Transmembrane</keyword>
<comment type="subcellular location">
    <subcellularLocation>
        <location evidence="1">Cell membrane</location>
        <topology evidence="1">Multi-pass membrane protein</topology>
    </subcellularLocation>
</comment>
<evidence type="ECO:0000256" key="8">
    <source>
        <dbReference type="SAM" id="Phobius"/>
    </source>
</evidence>
<keyword evidence="4 8" id="KW-1133">Transmembrane helix</keyword>
<accession>A0A8J2KMR1</accession>
<evidence type="ECO:0000256" key="4">
    <source>
        <dbReference type="ARBA" id="ARBA00022989"/>
    </source>
</evidence>
<evidence type="ECO:0000313" key="9">
    <source>
        <dbReference type="EMBL" id="CAG7819848.1"/>
    </source>
</evidence>
<evidence type="ECO:0000256" key="5">
    <source>
        <dbReference type="ARBA" id="ARBA00023136"/>
    </source>
</evidence>
<keyword evidence="6" id="KW-0675">Receptor</keyword>
<protein>
    <recommendedName>
        <fullName evidence="11">Ionotropic receptor</fullName>
    </recommendedName>
</protein>
<keyword evidence="5 8" id="KW-0472">Membrane</keyword>
<evidence type="ECO:0000313" key="10">
    <source>
        <dbReference type="Proteomes" id="UP000708208"/>
    </source>
</evidence>
<evidence type="ECO:0000256" key="6">
    <source>
        <dbReference type="ARBA" id="ARBA00023170"/>
    </source>
</evidence>
<evidence type="ECO:0000256" key="7">
    <source>
        <dbReference type="ARBA" id="ARBA00023180"/>
    </source>
</evidence>
<evidence type="ECO:0008006" key="11">
    <source>
        <dbReference type="Google" id="ProtNLM"/>
    </source>
</evidence>
<dbReference type="InterPro" id="IPR052192">
    <property type="entry name" value="Insect_Ionotropic_Sensory_Rcpt"/>
</dbReference>